<gene>
    <name evidence="1" type="ORF">ABVT43_11195</name>
</gene>
<dbReference type="PANTHER" id="PTHR30012:SF4">
    <property type="entry name" value="MSHA BIOGENESIS PROTEIN MSHG"/>
    <property type="match status" value="1"/>
</dbReference>
<keyword evidence="2" id="KW-1185">Reference proteome</keyword>
<reference evidence="1 2" key="1">
    <citation type="submission" date="2024-06" db="EMBL/GenBank/DDBJ databases">
        <authorList>
            <person name="Li F."/>
        </authorList>
    </citation>
    <scope>NUCLEOTIDE SEQUENCE [LARGE SCALE GENOMIC DNA]</scope>
    <source>
        <strain evidence="1 2">GXAS 311</strain>
    </source>
</reference>
<dbReference type="Pfam" id="PF00482">
    <property type="entry name" value="T2SSF"/>
    <property type="match status" value="2"/>
</dbReference>
<comment type="caution">
    <text evidence="1">The sequence shown here is derived from an EMBL/GenBank/DDBJ whole genome shotgun (WGS) entry which is preliminary data.</text>
</comment>
<proteinExistence type="predicted"/>
<dbReference type="Proteomes" id="UP001548189">
    <property type="component" value="Unassembled WGS sequence"/>
</dbReference>
<accession>A0ABV2BUU8</accession>
<dbReference type="InterPro" id="IPR018076">
    <property type="entry name" value="T2SS_GspF_dom"/>
</dbReference>
<organism evidence="1 2">
    <name type="scientific">Aliikangiella maris</name>
    <dbReference type="NCBI Taxonomy" id="3162458"/>
    <lineage>
        <taxon>Bacteria</taxon>
        <taxon>Pseudomonadati</taxon>
        <taxon>Pseudomonadota</taxon>
        <taxon>Gammaproteobacteria</taxon>
        <taxon>Oceanospirillales</taxon>
        <taxon>Pleioneaceae</taxon>
        <taxon>Aliikangiella</taxon>
    </lineage>
</organism>
<name>A0ABV2BUU8_9GAMM</name>
<sequence length="410" mass="45946">MPVFEYLARTSSGDSVKGTIDATSSEAAADRLISRGNIPISIKEVEQKTNLLDADISRLLIPKRVKLQDLVMFSRQMFSLTRAGIPLTRAIAGLLETTNSPALREALEAINTDLNAGNNLATAFARHPHIFSSIYISLIHVGENSGKLEESFKQIAEYLELEYKTRNRIKSAMRYPMFVSLAILAAIVIINIFVMPQFTKLFAAFDAGELPLPTRILMTTSEFFINYWLILLVGSIVAAVSFLRYIKTAKGKYWWDRKKLRFPIVGSIIYRALLARFSRTFGMMISSGVPLINALNIVAEVVDNDWVAEHVRAMRTGVERGESILLVASRTELFSPLVLQMIAVGEETGQLDEMLDQVALFYEEQVDYDLKKLSDNIEPILIVFIGIIVLILMLAVYLPMWQLTSQAKNG</sequence>
<dbReference type="InterPro" id="IPR003004">
    <property type="entry name" value="GspF/PilC"/>
</dbReference>
<dbReference type="InterPro" id="IPR042094">
    <property type="entry name" value="T2SS_GspF_sf"/>
</dbReference>
<evidence type="ECO:0000313" key="1">
    <source>
        <dbReference type="EMBL" id="MET1255692.1"/>
    </source>
</evidence>
<dbReference type="Gene3D" id="1.20.81.30">
    <property type="entry name" value="Type II secretion system (T2SS), domain F"/>
    <property type="match status" value="2"/>
</dbReference>
<evidence type="ECO:0000313" key="2">
    <source>
        <dbReference type="Proteomes" id="UP001548189"/>
    </source>
</evidence>
<dbReference type="EMBL" id="JBEVCJ010000012">
    <property type="protein sequence ID" value="MET1255692.1"/>
    <property type="molecule type" value="Genomic_DNA"/>
</dbReference>
<dbReference type="PRINTS" id="PR00812">
    <property type="entry name" value="BCTERIALGSPF"/>
</dbReference>
<dbReference type="PANTHER" id="PTHR30012">
    <property type="entry name" value="GENERAL SECRETION PATHWAY PROTEIN"/>
    <property type="match status" value="1"/>
</dbReference>
<protein>
    <submittedName>
        <fullName evidence="1">Type II secretion system F family protein</fullName>
    </submittedName>
</protein>